<dbReference type="Gene3D" id="3.30.1370.30">
    <property type="match status" value="1"/>
</dbReference>
<feature type="transmembrane region" description="Helical" evidence="1">
    <location>
        <begin position="33"/>
        <end position="54"/>
    </location>
</feature>
<protein>
    <submittedName>
        <fullName evidence="2">Ribosomal protein S8</fullName>
    </submittedName>
</protein>
<keyword evidence="2" id="KW-0496">Mitochondrion</keyword>
<dbReference type="AlphaFoldDB" id="A0A411K7L5"/>
<sequence length="132" mass="16063">MKISNFKMGKLFSIIRLGYLLNHDFIILPVSKYYLNILKVLFSKNFILGFFLFYDNNSFLKAKIYLKYFFERPFFNFIVYNLLKYFFFIRIKFKFFKGIDYGFMLFTTSLGLIFLEDCLINKITGKFLFHLK</sequence>
<dbReference type="SUPFAM" id="SSF56047">
    <property type="entry name" value="Ribosomal protein S8"/>
    <property type="match status" value="1"/>
</dbReference>
<keyword evidence="1" id="KW-1133">Transmembrane helix</keyword>
<feature type="transmembrane region" description="Helical" evidence="1">
    <location>
        <begin position="98"/>
        <end position="115"/>
    </location>
</feature>
<evidence type="ECO:0000313" key="2">
    <source>
        <dbReference type="EMBL" id="QBC73434.1"/>
    </source>
</evidence>
<keyword evidence="2" id="KW-0689">Ribosomal protein</keyword>
<dbReference type="EMBL" id="MH910097">
    <property type="protein sequence ID" value="QBC73434.1"/>
    <property type="molecule type" value="Genomic_DNA"/>
</dbReference>
<proteinExistence type="predicted"/>
<dbReference type="GeneID" id="39114188"/>
<dbReference type="GO" id="GO:0003735">
    <property type="term" value="F:structural constituent of ribosome"/>
    <property type="evidence" value="ECO:0007669"/>
    <property type="project" value="InterPro"/>
</dbReference>
<name>A0A411K7L5_9EUKA</name>
<keyword evidence="1" id="KW-0472">Membrane</keyword>
<dbReference type="InterPro" id="IPR035987">
    <property type="entry name" value="Ribosomal_uS8_sf"/>
</dbReference>
<organism evidence="2">
    <name type="scientific">Paravannella minima</name>
    <dbReference type="NCBI Taxonomy" id="1443144"/>
    <lineage>
        <taxon>Eukaryota</taxon>
        <taxon>Amoebozoa</taxon>
        <taxon>Discosea</taxon>
        <taxon>Flabellinia</taxon>
        <taxon>Vannellidae</taxon>
        <taxon>Paravannella</taxon>
    </lineage>
</organism>
<dbReference type="GO" id="GO:0006412">
    <property type="term" value="P:translation"/>
    <property type="evidence" value="ECO:0007669"/>
    <property type="project" value="InterPro"/>
</dbReference>
<gene>
    <name evidence="2" type="primary">rps8</name>
</gene>
<dbReference type="RefSeq" id="YP_009557795.1">
    <property type="nucleotide sequence ID" value="NC_040955.1"/>
</dbReference>
<keyword evidence="2" id="KW-0687">Ribonucleoprotein</keyword>
<accession>A0A411K7L5</accession>
<dbReference type="GO" id="GO:0005840">
    <property type="term" value="C:ribosome"/>
    <property type="evidence" value="ECO:0007669"/>
    <property type="project" value="UniProtKB-KW"/>
</dbReference>
<reference evidence="2" key="1">
    <citation type="journal article" date="2019" name="Eur. J. Protist.">
        <title>The complete mitochondrial genome of Paravannella minima (Amoebozoa, Discosea, Vannellida).</title>
        <authorList>
            <person name="Bondarenko N."/>
            <person name="Glotova A."/>
            <person name="Nassonova E."/>
            <person name="Masharsky A."/>
            <person name="Polev D."/>
            <person name="Smirnov A."/>
        </authorList>
    </citation>
    <scope>NUCLEOTIDE SEQUENCE</scope>
</reference>
<keyword evidence="1" id="KW-0812">Transmembrane</keyword>
<evidence type="ECO:0000256" key="1">
    <source>
        <dbReference type="SAM" id="Phobius"/>
    </source>
</evidence>
<feature type="transmembrane region" description="Helical" evidence="1">
    <location>
        <begin position="74"/>
        <end position="91"/>
    </location>
</feature>
<geneLocation type="mitochondrion" evidence="2"/>